<proteinExistence type="inferred from homology"/>
<sequence>MASETLTADRFRFDPYSPANDADPFPAYKVLRDDFPAFWCEEAGMWVLSRYDDVLAALSNWRTYSSAKGNLVDEFPGRAGSTLGSSDPPRHDRLRGLIQSAMTKRALDHILEPARASVAAHLAEIEGKDTFDFVSEFGSKITVDLLFYLFDMPRDQAEEVRDNAVLMVQTDAETRQKSPEHLAAFQWMADFAERLVQERKNNPGEDLLSNFITAEIDGEKLLDKEVQLTVTTLIMAGIESLSGFMGMFALNLADYPEARAALAADPALIPDAIEESLRFNTSAQRFKRCLQVDTELHGQTMKAGDFVMLCYGSANRDERQFADPDTYDITRRPKRHLGFGGGVHSCLGAMLARVACQVVFEEFLKAVPEFHGVDAALSWVPSSNFRSPQALWLRKGLAAI</sequence>
<keyword evidence="2" id="KW-0479">Metal-binding</keyword>
<accession>A0ABU8S315</accession>
<protein>
    <submittedName>
        <fullName evidence="3">Cytochrome P450</fullName>
    </submittedName>
</protein>
<dbReference type="InterPro" id="IPR002397">
    <property type="entry name" value="Cyt_P450_B"/>
</dbReference>
<dbReference type="Pfam" id="PF00067">
    <property type="entry name" value="p450"/>
    <property type="match status" value="1"/>
</dbReference>
<dbReference type="PANTHER" id="PTHR46696:SF1">
    <property type="entry name" value="CYTOCHROME P450 YJIB-RELATED"/>
    <property type="match status" value="1"/>
</dbReference>
<keyword evidence="2" id="KW-0349">Heme</keyword>
<dbReference type="SUPFAM" id="SSF48264">
    <property type="entry name" value="Cytochrome P450"/>
    <property type="match status" value="1"/>
</dbReference>
<dbReference type="Gene3D" id="1.10.630.10">
    <property type="entry name" value="Cytochrome P450"/>
    <property type="match status" value="1"/>
</dbReference>
<comment type="similarity">
    <text evidence="1 2">Belongs to the cytochrome P450 family.</text>
</comment>
<name>A0ABU8S315_9SPHN</name>
<keyword evidence="2" id="KW-0408">Iron</keyword>
<comment type="caution">
    <text evidence="3">The sequence shown here is derived from an EMBL/GenBank/DDBJ whole genome shotgun (WGS) entry which is preliminary data.</text>
</comment>
<evidence type="ECO:0000256" key="2">
    <source>
        <dbReference type="RuleBase" id="RU000461"/>
    </source>
</evidence>
<dbReference type="RefSeq" id="WP_339963874.1">
    <property type="nucleotide sequence ID" value="NZ_JBBHJY010000001.1"/>
</dbReference>
<organism evidence="3 4">
    <name type="scientific">Novosphingobium aquae</name>
    <dbReference type="NCBI Taxonomy" id="3133435"/>
    <lineage>
        <taxon>Bacteria</taxon>
        <taxon>Pseudomonadati</taxon>
        <taxon>Pseudomonadota</taxon>
        <taxon>Alphaproteobacteria</taxon>
        <taxon>Sphingomonadales</taxon>
        <taxon>Sphingomonadaceae</taxon>
        <taxon>Novosphingobium</taxon>
    </lineage>
</organism>
<dbReference type="PANTHER" id="PTHR46696">
    <property type="entry name" value="P450, PUTATIVE (EUROFUNG)-RELATED"/>
    <property type="match status" value="1"/>
</dbReference>
<keyword evidence="4" id="KW-1185">Reference proteome</keyword>
<dbReference type="EMBL" id="JBBHJY010000001">
    <property type="protein sequence ID" value="MEJ6008337.1"/>
    <property type="molecule type" value="Genomic_DNA"/>
</dbReference>
<evidence type="ECO:0000313" key="3">
    <source>
        <dbReference type="EMBL" id="MEJ6008337.1"/>
    </source>
</evidence>
<dbReference type="InterPro" id="IPR017972">
    <property type="entry name" value="Cyt_P450_CS"/>
</dbReference>
<keyword evidence="2" id="KW-0503">Monooxygenase</keyword>
<dbReference type="PROSITE" id="PS00086">
    <property type="entry name" value="CYTOCHROME_P450"/>
    <property type="match status" value="1"/>
</dbReference>
<gene>
    <name evidence="3" type="ORF">WG900_00240</name>
</gene>
<dbReference type="Proteomes" id="UP001379235">
    <property type="component" value="Unassembled WGS sequence"/>
</dbReference>
<dbReference type="PRINTS" id="PR00359">
    <property type="entry name" value="BP450"/>
</dbReference>
<evidence type="ECO:0000313" key="4">
    <source>
        <dbReference type="Proteomes" id="UP001379235"/>
    </source>
</evidence>
<dbReference type="InterPro" id="IPR036396">
    <property type="entry name" value="Cyt_P450_sf"/>
</dbReference>
<dbReference type="InterPro" id="IPR001128">
    <property type="entry name" value="Cyt_P450"/>
</dbReference>
<reference evidence="3 4" key="1">
    <citation type="submission" date="2024-03" db="EMBL/GenBank/DDBJ databases">
        <authorList>
            <person name="Jo J.-H."/>
        </authorList>
    </citation>
    <scope>NUCLEOTIDE SEQUENCE [LARGE SCALE GENOMIC DNA]</scope>
    <source>
        <strain evidence="3 4">AS3R-12</strain>
    </source>
</reference>
<keyword evidence="2" id="KW-0560">Oxidoreductase</keyword>
<evidence type="ECO:0000256" key="1">
    <source>
        <dbReference type="ARBA" id="ARBA00010617"/>
    </source>
</evidence>